<dbReference type="InterPro" id="IPR013424">
    <property type="entry name" value="Ice-binding_C"/>
</dbReference>
<dbReference type="NCBIfam" id="TIGR02595">
    <property type="entry name" value="PEP_CTERM"/>
    <property type="match status" value="1"/>
</dbReference>
<organism evidence="4 5">
    <name type="scientific">Novosphingobium umbonatum</name>
    <dbReference type="NCBI Taxonomy" id="1908524"/>
    <lineage>
        <taxon>Bacteria</taxon>
        <taxon>Pseudomonadati</taxon>
        <taxon>Pseudomonadota</taxon>
        <taxon>Alphaproteobacteria</taxon>
        <taxon>Sphingomonadales</taxon>
        <taxon>Sphingomonadaceae</taxon>
        <taxon>Novosphingobium</taxon>
    </lineage>
</organism>
<reference evidence="4 5" key="1">
    <citation type="submission" date="2019-01" db="EMBL/GenBank/DDBJ databases">
        <authorList>
            <person name="Chen W.-M."/>
        </authorList>
    </citation>
    <scope>NUCLEOTIDE SEQUENCE [LARGE SCALE GENOMIC DNA]</scope>
    <source>
        <strain evidence="4 5">FSY-9</strain>
    </source>
</reference>
<dbReference type="RefSeq" id="WP_127710038.1">
    <property type="nucleotide sequence ID" value="NZ_SACO01000009.1"/>
</dbReference>
<feature type="transmembrane region" description="Helical" evidence="1">
    <location>
        <begin position="142"/>
        <end position="159"/>
    </location>
</feature>
<name>A0A3S2URE5_9SPHN</name>
<proteinExistence type="predicted"/>
<keyword evidence="1" id="KW-0472">Membrane</keyword>
<evidence type="ECO:0000313" key="4">
    <source>
        <dbReference type="EMBL" id="RVU04323.1"/>
    </source>
</evidence>
<dbReference type="AlphaFoldDB" id="A0A3S2URE5"/>
<evidence type="ECO:0000259" key="3">
    <source>
        <dbReference type="Pfam" id="PF07589"/>
    </source>
</evidence>
<feature type="signal peptide" evidence="2">
    <location>
        <begin position="1"/>
        <end position="26"/>
    </location>
</feature>
<keyword evidence="5" id="KW-1185">Reference proteome</keyword>
<feature type="domain" description="Ice-binding protein C-terminal" evidence="3">
    <location>
        <begin position="138"/>
        <end position="162"/>
    </location>
</feature>
<keyword evidence="1" id="KW-1133">Transmembrane helix</keyword>
<keyword evidence="2" id="KW-0732">Signal</keyword>
<dbReference type="Proteomes" id="UP000282837">
    <property type="component" value="Unassembled WGS sequence"/>
</dbReference>
<dbReference type="Pfam" id="PF07589">
    <property type="entry name" value="PEP-CTERM"/>
    <property type="match status" value="1"/>
</dbReference>
<evidence type="ECO:0000313" key="5">
    <source>
        <dbReference type="Proteomes" id="UP000282837"/>
    </source>
</evidence>
<feature type="chain" id="PRO_5018771701" evidence="2">
    <location>
        <begin position="27"/>
        <end position="170"/>
    </location>
</feature>
<dbReference type="NCBIfam" id="NF035944">
    <property type="entry name" value="PEPxxWA-CTERM"/>
    <property type="match status" value="1"/>
</dbReference>
<sequence length="170" mass="17066">MNLGKKALLGALAAATVAAAPSAANAASIVQTGSTYTVSGTAVSETPTFTYVAPYAGTLTIKLFSSITGADTNVNFATNGVRLYNGATATGAYTYLNVLSSGATELQSLVLAVAAGDTFTLATKYSSASLGSFTLSFAVPEPATWALMILGFGAVAYAMRRRNAGALVAA</sequence>
<keyword evidence="1" id="KW-0812">Transmembrane</keyword>
<dbReference type="EMBL" id="SACO01000009">
    <property type="protein sequence ID" value="RVU04323.1"/>
    <property type="molecule type" value="Genomic_DNA"/>
</dbReference>
<dbReference type="OrthoDB" id="121983at2"/>
<comment type="caution">
    <text evidence="4">The sequence shown here is derived from an EMBL/GenBank/DDBJ whole genome shotgun (WGS) entry which is preliminary data.</text>
</comment>
<gene>
    <name evidence="4" type="ORF">EOE18_12635</name>
</gene>
<evidence type="ECO:0000256" key="1">
    <source>
        <dbReference type="SAM" id="Phobius"/>
    </source>
</evidence>
<protein>
    <submittedName>
        <fullName evidence="4">PEP-CTERM sorting domain-containing protein</fullName>
    </submittedName>
</protein>
<evidence type="ECO:0000256" key="2">
    <source>
        <dbReference type="SAM" id="SignalP"/>
    </source>
</evidence>
<accession>A0A3S2URE5</accession>